<evidence type="ECO:0000313" key="2">
    <source>
        <dbReference type="Proteomes" id="UP000654471"/>
    </source>
</evidence>
<dbReference type="Gene3D" id="3.90.1140.10">
    <property type="entry name" value="Cyclic phosphodiesterase"/>
    <property type="match status" value="1"/>
</dbReference>
<proteinExistence type="predicted"/>
<dbReference type="Proteomes" id="UP000654471">
    <property type="component" value="Unassembled WGS sequence"/>
</dbReference>
<accession>A0ABQ2VQK0</accession>
<protein>
    <recommendedName>
        <fullName evidence="3">2'-5' RNA ligase family protein</fullName>
    </recommendedName>
</protein>
<organism evidence="1 2">
    <name type="scientific">Streptomyces albospinus</name>
    <dbReference type="NCBI Taxonomy" id="285515"/>
    <lineage>
        <taxon>Bacteria</taxon>
        <taxon>Bacillati</taxon>
        <taxon>Actinomycetota</taxon>
        <taxon>Actinomycetes</taxon>
        <taxon>Kitasatosporales</taxon>
        <taxon>Streptomycetaceae</taxon>
        <taxon>Streptomyces</taxon>
    </lineage>
</organism>
<reference evidence="2" key="1">
    <citation type="journal article" date="2019" name="Int. J. Syst. Evol. Microbiol.">
        <title>The Global Catalogue of Microorganisms (GCM) 10K type strain sequencing project: providing services to taxonomists for standard genome sequencing and annotation.</title>
        <authorList>
            <consortium name="The Broad Institute Genomics Platform"/>
            <consortium name="The Broad Institute Genome Sequencing Center for Infectious Disease"/>
            <person name="Wu L."/>
            <person name="Ma J."/>
        </authorList>
    </citation>
    <scope>NUCLEOTIDE SEQUENCE [LARGE SCALE GENOMIC DNA]</scope>
    <source>
        <strain evidence="2">JCM 3399</strain>
    </source>
</reference>
<keyword evidence="2" id="KW-1185">Reference proteome</keyword>
<evidence type="ECO:0000313" key="1">
    <source>
        <dbReference type="EMBL" id="GGV00821.1"/>
    </source>
</evidence>
<dbReference type="InterPro" id="IPR009097">
    <property type="entry name" value="Cyclic_Pdiesterase"/>
</dbReference>
<dbReference type="SUPFAM" id="SSF55144">
    <property type="entry name" value="LigT-like"/>
    <property type="match status" value="1"/>
</dbReference>
<name>A0ABQ2VQK0_9ACTN</name>
<dbReference type="EMBL" id="BMRP01000068">
    <property type="protein sequence ID" value="GGV00821.1"/>
    <property type="molecule type" value="Genomic_DNA"/>
</dbReference>
<gene>
    <name evidence="1" type="ORF">GCM10010211_80170</name>
</gene>
<comment type="caution">
    <text evidence="1">The sequence shown here is derived from an EMBL/GenBank/DDBJ whole genome shotgun (WGS) entry which is preliminary data.</text>
</comment>
<sequence length="195" mass="21469">MRHIENTQTAITERDIPIEGLHQEMSLSSPGLKEVRVQGLHCTLLHAVGLGLDNVDRNTVDAVIEDVTRYAQTLVAFTLTFDRPAVGNVAFEISGWPGRPFAQVVETLTQVMEKRCELFTAAPSRYPHISLAYTSSDAQDINATDLKVELAALEKPLSGTVLADRVHLVEQWHDGDGRITWNPIAEVAFTGEVPV</sequence>
<evidence type="ECO:0008006" key="3">
    <source>
        <dbReference type="Google" id="ProtNLM"/>
    </source>
</evidence>